<evidence type="ECO:0000256" key="1">
    <source>
        <dbReference type="SAM" id="MobiDB-lite"/>
    </source>
</evidence>
<name>A0A0B7BRX2_9EUPU</name>
<feature type="non-terminal residue" evidence="3">
    <location>
        <position position="58"/>
    </location>
</feature>
<evidence type="ECO:0000313" key="3">
    <source>
        <dbReference type="EMBL" id="CEK95753.1"/>
    </source>
</evidence>
<organism evidence="3">
    <name type="scientific">Arion vulgaris</name>
    <dbReference type="NCBI Taxonomy" id="1028688"/>
    <lineage>
        <taxon>Eukaryota</taxon>
        <taxon>Metazoa</taxon>
        <taxon>Spiralia</taxon>
        <taxon>Lophotrochozoa</taxon>
        <taxon>Mollusca</taxon>
        <taxon>Gastropoda</taxon>
        <taxon>Heterobranchia</taxon>
        <taxon>Euthyneura</taxon>
        <taxon>Panpulmonata</taxon>
        <taxon>Eupulmonata</taxon>
        <taxon>Stylommatophora</taxon>
        <taxon>Helicina</taxon>
        <taxon>Arionoidea</taxon>
        <taxon>Arionidae</taxon>
        <taxon>Arion</taxon>
    </lineage>
</organism>
<keyword evidence="2" id="KW-0732">Signal</keyword>
<proteinExistence type="predicted"/>
<sequence length="58" mass="6324">MARLHASLWSIVMVFCYAIVISQTVSSNANDIHGGVPMGESKATCDDAEDNIELDWNP</sequence>
<reference evidence="3" key="1">
    <citation type="submission" date="2014-12" db="EMBL/GenBank/DDBJ databases">
        <title>Insight into the proteome of Arion vulgaris.</title>
        <authorList>
            <person name="Aradska J."/>
            <person name="Bulat T."/>
            <person name="Smidak R."/>
            <person name="Sarate P."/>
            <person name="Gangsoo J."/>
            <person name="Sialana F."/>
            <person name="Bilban M."/>
            <person name="Lubec G."/>
        </authorList>
    </citation>
    <scope>NUCLEOTIDE SEQUENCE</scope>
    <source>
        <tissue evidence="3">Skin</tissue>
    </source>
</reference>
<evidence type="ECO:0000256" key="2">
    <source>
        <dbReference type="SAM" id="SignalP"/>
    </source>
</evidence>
<dbReference type="EMBL" id="HACG01048888">
    <property type="protein sequence ID" value="CEK95753.1"/>
    <property type="molecule type" value="Transcribed_RNA"/>
</dbReference>
<feature type="signal peptide" evidence="2">
    <location>
        <begin position="1"/>
        <end position="22"/>
    </location>
</feature>
<gene>
    <name evidence="3" type="primary">ORF208549</name>
</gene>
<dbReference type="AlphaFoldDB" id="A0A0B7BRX2"/>
<accession>A0A0B7BRX2</accession>
<feature type="compositionally biased region" description="Acidic residues" evidence="1">
    <location>
        <begin position="46"/>
        <end position="58"/>
    </location>
</feature>
<feature type="chain" id="PRO_5002128339" evidence="2">
    <location>
        <begin position="23"/>
        <end position="58"/>
    </location>
</feature>
<feature type="region of interest" description="Disordered" evidence="1">
    <location>
        <begin position="36"/>
        <end position="58"/>
    </location>
</feature>
<protein>
    <submittedName>
        <fullName evidence="3">Uncharacterized protein</fullName>
    </submittedName>
</protein>